<dbReference type="GO" id="GO:0045490">
    <property type="term" value="P:pectin catabolic process"/>
    <property type="evidence" value="ECO:0007669"/>
    <property type="project" value="UniProtKB-UniRule"/>
</dbReference>
<protein>
    <recommendedName>
        <fullName evidence="3 8">Pectinesterase</fullName>
        <ecNumber evidence="3 8">3.1.1.11</ecNumber>
    </recommendedName>
</protein>
<dbReference type="InterPro" id="IPR012334">
    <property type="entry name" value="Pectin_lyas_fold"/>
</dbReference>
<dbReference type="Pfam" id="PF01095">
    <property type="entry name" value="Pectinesterase"/>
    <property type="match status" value="1"/>
</dbReference>
<organism evidence="10 11">
    <name type="scientific">Mycena pura</name>
    <dbReference type="NCBI Taxonomy" id="153505"/>
    <lineage>
        <taxon>Eukaryota</taxon>
        <taxon>Fungi</taxon>
        <taxon>Dikarya</taxon>
        <taxon>Basidiomycota</taxon>
        <taxon>Agaricomycotina</taxon>
        <taxon>Agaricomycetes</taxon>
        <taxon>Agaricomycetidae</taxon>
        <taxon>Agaricales</taxon>
        <taxon>Marasmiineae</taxon>
        <taxon>Mycenaceae</taxon>
        <taxon>Mycena</taxon>
    </lineage>
</organism>
<comment type="function">
    <text evidence="8">Involved in maceration and soft-rotting of plant tissue.</text>
</comment>
<sequence>MVKLLSILLLSAARYVLATSRETPPSGAITVRKGTTTAGEFATITAALNSLPNDSSSRSVFIFPGTYTEQIDITRSGPLTIYGYTTDTSTYTGNQVIIAAAGNATTAGSDDASGTLRIHKNDFHMYNVNVKNTVGKGVQAIAISQYGSRVGLYACGFFGYQDTLYANQGTQVYLKGYIEGATDFIFGRLGSAYFGENTIAVSGPGCITASGRISNDTFSYVFNQNTIVLASDAASGTSGNIFLGRPWGVSIRKLTAWHPRVIFKNTVINVPMNKALWSVWQPTDPNTDDVFYGDFNTTGTGSTGAVRPSFATALTASQAATFSISSAVGSDFATWVDAAYVV</sequence>
<keyword evidence="8" id="KW-0732">Signal</keyword>
<comment type="caution">
    <text evidence="10">The sequence shown here is derived from an EMBL/GenBank/DDBJ whole genome shotgun (WGS) entry which is preliminary data.</text>
</comment>
<dbReference type="InterPro" id="IPR000070">
    <property type="entry name" value="Pectinesterase_cat"/>
</dbReference>
<comment type="subcellular location">
    <subcellularLocation>
        <location evidence="8">Secreted</location>
    </subcellularLocation>
</comment>
<accession>A0AAD6YJ98</accession>
<comment type="pathway">
    <text evidence="1 8">Glycan metabolism; pectin degradation; 2-dehydro-3-deoxy-D-gluconate from pectin: step 1/5.</text>
</comment>
<dbReference type="Proteomes" id="UP001219525">
    <property type="component" value="Unassembled WGS sequence"/>
</dbReference>
<feature type="chain" id="PRO_5041766026" description="Pectinesterase" evidence="8">
    <location>
        <begin position="19"/>
        <end position="342"/>
    </location>
</feature>
<gene>
    <name evidence="10" type="ORF">GGX14DRAFT_594690</name>
</gene>
<dbReference type="EMBL" id="JARJCW010000012">
    <property type="protein sequence ID" value="KAJ7218371.1"/>
    <property type="molecule type" value="Genomic_DNA"/>
</dbReference>
<keyword evidence="8" id="KW-0964">Secreted</keyword>
<proteinExistence type="inferred from homology"/>
<dbReference type="GO" id="GO:0042545">
    <property type="term" value="P:cell wall modification"/>
    <property type="evidence" value="ECO:0007669"/>
    <property type="project" value="UniProtKB-UniRule"/>
</dbReference>
<dbReference type="PANTHER" id="PTHR31321">
    <property type="entry name" value="ACYL-COA THIOESTER HYDROLASE YBHC-RELATED"/>
    <property type="match status" value="1"/>
</dbReference>
<dbReference type="GO" id="GO:0030599">
    <property type="term" value="F:pectinesterase activity"/>
    <property type="evidence" value="ECO:0007669"/>
    <property type="project" value="UniProtKB-UniRule"/>
</dbReference>
<dbReference type="SUPFAM" id="SSF51126">
    <property type="entry name" value="Pectin lyase-like"/>
    <property type="match status" value="1"/>
</dbReference>
<keyword evidence="8" id="KW-0961">Cell wall biogenesis/degradation</keyword>
<evidence type="ECO:0000259" key="9">
    <source>
        <dbReference type="Pfam" id="PF01095"/>
    </source>
</evidence>
<keyword evidence="4 8" id="KW-0378">Hydrolase</keyword>
<comment type="similarity">
    <text evidence="2">Belongs to the pectinesterase family.</text>
</comment>
<name>A0AAD6YJ98_9AGAR</name>
<feature type="domain" description="Pectinesterase catalytic" evidence="9">
    <location>
        <begin position="37"/>
        <end position="327"/>
    </location>
</feature>
<dbReference type="PROSITE" id="PS00503">
    <property type="entry name" value="PECTINESTERASE_2"/>
    <property type="match status" value="1"/>
</dbReference>
<dbReference type="InterPro" id="IPR033131">
    <property type="entry name" value="Pectinesterase_Asp_AS"/>
</dbReference>
<evidence type="ECO:0000313" key="11">
    <source>
        <dbReference type="Proteomes" id="UP001219525"/>
    </source>
</evidence>
<dbReference type="AlphaFoldDB" id="A0AAD6YJ98"/>
<evidence type="ECO:0000313" key="10">
    <source>
        <dbReference type="EMBL" id="KAJ7218371.1"/>
    </source>
</evidence>
<dbReference type="InterPro" id="IPR011050">
    <property type="entry name" value="Pectin_lyase_fold/virulence"/>
</dbReference>
<feature type="signal peptide" evidence="8">
    <location>
        <begin position="1"/>
        <end position="18"/>
    </location>
</feature>
<evidence type="ECO:0000256" key="7">
    <source>
        <dbReference type="PROSITE-ProRule" id="PRU10040"/>
    </source>
</evidence>
<evidence type="ECO:0000256" key="1">
    <source>
        <dbReference type="ARBA" id="ARBA00005184"/>
    </source>
</evidence>
<dbReference type="PANTHER" id="PTHR31321:SF127">
    <property type="entry name" value="PECTINESTERASE"/>
    <property type="match status" value="1"/>
</dbReference>
<dbReference type="GO" id="GO:0005576">
    <property type="term" value="C:extracellular region"/>
    <property type="evidence" value="ECO:0007669"/>
    <property type="project" value="UniProtKB-SubCell"/>
</dbReference>
<feature type="active site" evidence="7">
    <location>
        <position position="183"/>
    </location>
</feature>
<evidence type="ECO:0000256" key="6">
    <source>
        <dbReference type="ARBA" id="ARBA00047928"/>
    </source>
</evidence>
<evidence type="ECO:0000256" key="4">
    <source>
        <dbReference type="ARBA" id="ARBA00022801"/>
    </source>
</evidence>
<keyword evidence="5 8" id="KW-0063">Aspartyl esterase</keyword>
<evidence type="ECO:0000256" key="3">
    <source>
        <dbReference type="ARBA" id="ARBA00013229"/>
    </source>
</evidence>
<evidence type="ECO:0000256" key="5">
    <source>
        <dbReference type="ARBA" id="ARBA00023085"/>
    </source>
</evidence>
<keyword evidence="11" id="KW-1185">Reference proteome</keyword>
<evidence type="ECO:0000256" key="8">
    <source>
        <dbReference type="RuleBase" id="RU000589"/>
    </source>
</evidence>
<reference evidence="10" key="1">
    <citation type="submission" date="2023-03" db="EMBL/GenBank/DDBJ databases">
        <title>Massive genome expansion in bonnet fungi (Mycena s.s.) driven by repeated elements and novel gene families across ecological guilds.</title>
        <authorList>
            <consortium name="Lawrence Berkeley National Laboratory"/>
            <person name="Harder C.B."/>
            <person name="Miyauchi S."/>
            <person name="Viragh M."/>
            <person name="Kuo A."/>
            <person name="Thoen E."/>
            <person name="Andreopoulos B."/>
            <person name="Lu D."/>
            <person name="Skrede I."/>
            <person name="Drula E."/>
            <person name="Henrissat B."/>
            <person name="Morin E."/>
            <person name="Kohler A."/>
            <person name="Barry K."/>
            <person name="LaButti K."/>
            <person name="Morin E."/>
            <person name="Salamov A."/>
            <person name="Lipzen A."/>
            <person name="Mereny Z."/>
            <person name="Hegedus B."/>
            <person name="Baldrian P."/>
            <person name="Stursova M."/>
            <person name="Weitz H."/>
            <person name="Taylor A."/>
            <person name="Grigoriev I.V."/>
            <person name="Nagy L.G."/>
            <person name="Martin F."/>
            <person name="Kauserud H."/>
        </authorList>
    </citation>
    <scope>NUCLEOTIDE SEQUENCE</scope>
    <source>
        <strain evidence="10">9144</strain>
    </source>
</reference>
<evidence type="ECO:0000256" key="2">
    <source>
        <dbReference type="ARBA" id="ARBA00008891"/>
    </source>
</evidence>
<dbReference type="Gene3D" id="2.160.20.10">
    <property type="entry name" value="Single-stranded right-handed beta-helix, Pectin lyase-like"/>
    <property type="match status" value="1"/>
</dbReference>
<comment type="catalytic activity">
    <reaction evidence="6 8">
        <text>[(1-&gt;4)-alpha-D-galacturonosyl methyl ester](n) + n H2O = [(1-&gt;4)-alpha-D-galacturonosyl](n) + n methanol + n H(+)</text>
        <dbReference type="Rhea" id="RHEA:22380"/>
        <dbReference type="Rhea" id="RHEA-COMP:14570"/>
        <dbReference type="Rhea" id="RHEA-COMP:14573"/>
        <dbReference type="ChEBI" id="CHEBI:15377"/>
        <dbReference type="ChEBI" id="CHEBI:15378"/>
        <dbReference type="ChEBI" id="CHEBI:17790"/>
        <dbReference type="ChEBI" id="CHEBI:140522"/>
        <dbReference type="ChEBI" id="CHEBI:140523"/>
        <dbReference type="EC" id="3.1.1.11"/>
    </reaction>
</comment>
<dbReference type="EC" id="3.1.1.11" evidence="3 8"/>